<reference evidence="3" key="2">
    <citation type="journal article" date="2008" name="Nucleic Acids Res.">
        <title>The rice annotation project database (RAP-DB): 2008 update.</title>
        <authorList>
            <consortium name="The rice annotation project (RAP)"/>
        </authorList>
    </citation>
    <scope>GENOME REANNOTATION</scope>
    <source>
        <strain evidence="3">cv. Nipponbare</strain>
    </source>
</reference>
<sequence length="145" mass="16682">PDRQRFSQIIVTYNSPKDRANNSLECRGELRVHQVVSELSLLGEFLSTYNQKISQQKKLYPIPSHLCAFALFFSVFTLLSFVLHCRVVLLVLASSSFRVSSSGHVLYHSHRRPRVSVVVGTYENRIGSLPQFYFRSFQKFLLVSI</sequence>
<keyword evidence="1" id="KW-0472">Membrane</keyword>
<keyword evidence="1" id="KW-0812">Transmembrane</keyword>
<proteinExistence type="predicted"/>
<evidence type="ECO:0000256" key="1">
    <source>
        <dbReference type="SAM" id="Phobius"/>
    </source>
</evidence>
<dbReference type="KEGG" id="dosa:Os03g0560000"/>
<dbReference type="EMBL" id="AP008209">
    <property type="protein sequence ID" value="BAF12401.1"/>
    <property type="molecule type" value="Genomic_DNA"/>
</dbReference>
<protein>
    <submittedName>
        <fullName evidence="2">Os03g0560000 protein</fullName>
    </submittedName>
</protein>
<accession>Q0DQT7</accession>
<keyword evidence="1" id="KW-1133">Transmembrane helix</keyword>
<evidence type="ECO:0000313" key="3">
    <source>
        <dbReference type="Proteomes" id="UP000000763"/>
    </source>
</evidence>
<dbReference type="Proteomes" id="UP000000763">
    <property type="component" value="Chromosome 3"/>
</dbReference>
<evidence type="ECO:0000313" key="2">
    <source>
        <dbReference type="EMBL" id="BAF12401.1"/>
    </source>
</evidence>
<dbReference type="AlphaFoldDB" id="Q0DQT7"/>
<reference evidence="2 3" key="1">
    <citation type="journal article" date="2005" name="Nature">
        <title>The map-based sequence of the rice genome.</title>
        <authorList>
            <consortium name="International rice genome sequencing project (IRGSP)"/>
            <person name="Matsumoto T."/>
            <person name="Wu J."/>
            <person name="Kanamori H."/>
            <person name="Katayose Y."/>
            <person name="Fujisawa M."/>
            <person name="Namiki N."/>
            <person name="Mizuno H."/>
            <person name="Yamamoto K."/>
            <person name="Antonio B.A."/>
            <person name="Baba T."/>
            <person name="Sakata K."/>
            <person name="Nagamura Y."/>
            <person name="Aoki H."/>
            <person name="Arikawa K."/>
            <person name="Arita K."/>
            <person name="Bito T."/>
            <person name="Chiden Y."/>
            <person name="Fujitsuka N."/>
            <person name="Fukunaka R."/>
            <person name="Hamada M."/>
            <person name="Harada C."/>
            <person name="Hayashi A."/>
            <person name="Hijishita S."/>
            <person name="Honda M."/>
            <person name="Hosokawa S."/>
            <person name="Ichikawa Y."/>
            <person name="Idonuma A."/>
            <person name="Iijima M."/>
            <person name="Ikeda M."/>
            <person name="Ikeno M."/>
            <person name="Ito K."/>
            <person name="Ito S."/>
            <person name="Ito T."/>
            <person name="Ito Y."/>
            <person name="Ito Y."/>
            <person name="Iwabuchi A."/>
            <person name="Kamiya K."/>
            <person name="Karasawa W."/>
            <person name="Kurita K."/>
            <person name="Katagiri S."/>
            <person name="Kikuta A."/>
            <person name="Kobayashi H."/>
            <person name="Kobayashi N."/>
            <person name="Machita K."/>
            <person name="Maehara T."/>
            <person name="Masukawa M."/>
            <person name="Mizubayashi T."/>
            <person name="Mukai Y."/>
            <person name="Nagasaki H."/>
            <person name="Nagata Y."/>
            <person name="Naito S."/>
            <person name="Nakashima M."/>
            <person name="Nakama Y."/>
            <person name="Nakamichi Y."/>
            <person name="Nakamura M."/>
            <person name="Meguro A."/>
            <person name="Negishi M."/>
            <person name="Ohta I."/>
            <person name="Ohta T."/>
            <person name="Okamoto M."/>
            <person name="Ono N."/>
            <person name="Saji S."/>
            <person name="Sakaguchi M."/>
            <person name="Sakai K."/>
            <person name="Shibata M."/>
            <person name="Shimokawa T."/>
            <person name="Song J."/>
            <person name="Takazaki Y."/>
            <person name="Terasawa K."/>
            <person name="Tsugane M."/>
            <person name="Tsuji K."/>
            <person name="Ueda S."/>
            <person name="Waki K."/>
            <person name="Yamagata H."/>
            <person name="Yamamoto M."/>
            <person name="Yamamoto S."/>
            <person name="Yamane H."/>
            <person name="Yoshiki S."/>
            <person name="Yoshihara R."/>
            <person name="Yukawa K."/>
            <person name="Zhong H."/>
            <person name="Yano M."/>
            <person name="Yuan Q."/>
            <person name="Ouyang S."/>
            <person name="Liu J."/>
            <person name="Jones K.M."/>
            <person name="Gansberger K."/>
            <person name="Moffat K."/>
            <person name="Hill J."/>
            <person name="Bera J."/>
            <person name="Fadrosh D."/>
            <person name="Jin S."/>
            <person name="Johri S."/>
            <person name="Kim M."/>
            <person name="Overton L."/>
            <person name="Reardon M."/>
            <person name="Tsitrin T."/>
            <person name="Vuong H."/>
            <person name="Weaver B."/>
            <person name="Ciecko A."/>
            <person name="Tallon L."/>
            <person name="Jackson J."/>
            <person name="Pai G."/>
            <person name="Aken S.V."/>
            <person name="Utterback T."/>
            <person name="Reidmuller S."/>
            <person name="Feldblyum T."/>
            <person name="Hsiao J."/>
            <person name="Zismann V."/>
            <person name="Iobst S."/>
            <person name="de Vazeille A.R."/>
            <person name="Buell C.R."/>
            <person name="Ying K."/>
            <person name="Li Y."/>
            <person name="Lu T."/>
            <person name="Huang Y."/>
            <person name="Zhao Q."/>
            <person name="Feng Q."/>
            <person name="Zhang L."/>
            <person name="Zhu J."/>
            <person name="Weng Q."/>
            <person name="Mu J."/>
            <person name="Lu Y."/>
            <person name="Fan D."/>
            <person name="Liu Y."/>
            <person name="Guan J."/>
            <person name="Zhang Y."/>
            <person name="Yu S."/>
            <person name="Liu X."/>
            <person name="Zhang Y."/>
            <person name="Hong G."/>
            <person name="Han B."/>
            <person name="Choisne N."/>
            <person name="Demange N."/>
            <person name="Orjeda G."/>
            <person name="Samain S."/>
            <person name="Cattolico L."/>
            <person name="Pelletier E."/>
            <person name="Couloux A."/>
            <person name="Segurens B."/>
            <person name="Wincker P."/>
            <person name="D'Hont A."/>
            <person name="Scarpelli C."/>
            <person name="Weissenbach J."/>
            <person name="Salanoubat M."/>
            <person name="Quetier F."/>
            <person name="Yu Y."/>
            <person name="Kim H.R."/>
            <person name="Rambo T."/>
            <person name="Currie J."/>
            <person name="Collura K."/>
            <person name="Luo M."/>
            <person name="Yang T."/>
            <person name="Ammiraju J.S.S."/>
            <person name="Engler F."/>
            <person name="Soderlund C."/>
            <person name="Wing R.A."/>
            <person name="Palmer L.E."/>
            <person name="de la Bastide M."/>
            <person name="Spiegel L."/>
            <person name="Nascimento L."/>
            <person name="Zutavern T."/>
            <person name="O'Shaughnessy A."/>
            <person name="Dike S."/>
            <person name="Dedhia N."/>
            <person name="Preston R."/>
            <person name="Balija V."/>
            <person name="McCombie W.R."/>
            <person name="Chow T."/>
            <person name="Chen H."/>
            <person name="Chung M."/>
            <person name="Chen C."/>
            <person name="Shaw J."/>
            <person name="Wu H."/>
            <person name="Hsiao K."/>
            <person name="Chao Y."/>
            <person name="Chu M."/>
            <person name="Cheng C."/>
            <person name="Hour A."/>
            <person name="Lee P."/>
            <person name="Lin S."/>
            <person name="Lin Y."/>
            <person name="Liou J."/>
            <person name="Liu S."/>
            <person name="Hsing Y."/>
            <person name="Raghuvanshi S."/>
            <person name="Mohanty A."/>
            <person name="Bharti A.K."/>
            <person name="Gaur A."/>
            <person name="Gupta V."/>
            <person name="Kumar D."/>
            <person name="Ravi V."/>
            <person name="Vij S."/>
            <person name="Kapur A."/>
            <person name="Khurana P."/>
            <person name="Khurana P."/>
            <person name="Khurana J.P."/>
            <person name="Tyagi A.K."/>
            <person name="Gaikwad K."/>
            <person name="Singh A."/>
            <person name="Dalal V."/>
            <person name="Srivastava S."/>
            <person name="Dixit A."/>
            <person name="Pal A.K."/>
            <person name="Ghazi I.A."/>
            <person name="Yadav M."/>
            <person name="Pandit A."/>
            <person name="Bhargava A."/>
            <person name="Sureshbabu K."/>
            <person name="Batra K."/>
            <person name="Sharma T.R."/>
            <person name="Mohapatra T."/>
            <person name="Singh N.K."/>
            <person name="Messing J."/>
            <person name="Nelson A.B."/>
            <person name="Fuks G."/>
            <person name="Kavchok S."/>
            <person name="Keizer G."/>
            <person name="Linton E."/>
            <person name="Llaca V."/>
            <person name="Song R."/>
            <person name="Tanyolac B."/>
            <person name="Young S."/>
            <person name="Ho-Il K."/>
            <person name="Hahn J.H."/>
            <person name="Sangsakoo G."/>
            <person name="Vanavichit A."/>
            <person name="de Mattos Luiz.A.T."/>
            <person name="Zimmer P.D."/>
            <person name="Malone G."/>
            <person name="Dellagostin O."/>
            <person name="de Oliveira A.C."/>
            <person name="Bevan M."/>
            <person name="Bancroft I."/>
            <person name="Minx P."/>
            <person name="Cordum H."/>
            <person name="Wilson R."/>
            <person name="Cheng Z."/>
            <person name="Jin W."/>
            <person name="Jiang J."/>
            <person name="Leong S.A."/>
            <person name="Iwama H."/>
            <person name="Gojobori T."/>
            <person name="Itoh T."/>
            <person name="Niimura Y."/>
            <person name="Fujii Y."/>
            <person name="Habara T."/>
            <person name="Sakai H."/>
            <person name="Sato Y."/>
            <person name="Wilson G."/>
            <person name="Kumar K."/>
            <person name="McCouch S."/>
            <person name="Juretic N."/>
            <person name="Hoen D."/>
            <person name="Wright S."/>
            <person name="Bruskiewich R."/>
            <person name="Bureau T."/>
            <person name="Miyao A."/>
            <person name="Hirochika H."/>
            <person name="Nishikawa T."/>
            <person name="Kadowaki K."/>
            <person name="Sugiura M."/>
            <person name="Burr B."/>
            <person name="Sasaki T."/>
        </authorList>
    </citation>
    <scope>NUCLEOTIDE SEQUENCE [LARGE SCALE GENOMIC DNA]</scope>
    <source>
        <strain evidence="3">cv. Nipponbare</strain>
    </source>
</reference>
<feature type="non-terminal residue" evidence="2">
    <location>
        <position position="1"/>
    </location>
</feature>
<gene>
    <name evidence="2" type="ordered locus">Os03g0560000</name>
</gene>
<feature type="transmembrane region" description="Helical" evidence="1">
    <location>
        <begin position="59"/>
        <end position="81"/>
    </location>
</feature>
<organism evidence="2 3">
    <name type="scientific">Oryza sativa subsp. japonica</name>
    <name type="common">Rice</name>
    <dbReference type="NCBI Taxonomy" id="39947"/>
    <lineage>
        <taxon>Eukaryota</taxon>
        <taxon>Viridiplantae</taxon>
        <taxon>Streptophyta</taxon>
        <taxon>Embryophyta</taxon>
        <taxon>Tracheophyta</taxon>
        <taxon>Spermatophyta</taxon>
        <taxon>Magnoliopsida</taxon>
        <taxon>Liliopsida</taxon>
        <taxon>Poales</taxon>
        <taxon>Poaceae</taxon>
        <taxon>BOP clade</taxon>
        <taxon>Oryzoideae</taxon>
        <taxon>Oryzeae</taxon>
        <taxon>Oryzinae</taxon>
        <taxon>Oryza</taxon>
        <taxon>Oryza sativa</taxon>
    </lineage>
</organism>
<name>Q0DQT7_ORYSJ</name>